<keyword evidence="5 6" id="KW-0472">Membrane</keyword>
<dbReference type="PANTHER" id="PTHR30177:SF30">
    <property type="entry name" value="GLYCINE BETAINE UPTAKE SYSTEM PERMEASE PROTEIN YEHY"/>
    <property type="match status" value="1"/>
</dbReference>
<protein>
    <submittedName>
        <fullName evidence="8">Osmoprotectant transport system permease protein</fullName>
    </submittedName>
</protein>
<feature type="transmembrane region" description="Helical" evidence="6">
    <location>
        <begin position="263"/>
        <end position="283"/>
    </location>
</feature>
<dbReference type="GO" id="GO:0031460">
    <property type="term" value="P:glycine betaine transport"/>
    <property type="evidence" value="ECO:0007669"/>
    <property type="project" value="TreeGrafter"/>
</dbReference>
<organism evidence="8 9">
    <name type="scientific">Ancylobacter aquaticus</name>
    <dbReference type="NCBI Taxonomy" id="100"/>
    <lineage>
        <taxon>Bacteria</taxon>
        <taxon>Pseudomonadati</taxon>
        <taxon>Pseudomonadota</taxon>
        <taxon>Alphaproteobacteria</taxon>
        <taxon>Hyphomicrobiales</taxon>
        <taxon>Xanthobacteraceae</taxon>
        <taxon>Ancylobacter</taxon>
    </lineage>
</organism>
<feature type="transmembrane region" description="Helical" evidence="6">
    <location>
        <begin position="21"/>
        <end position="43"/>
    </location>
</feature>
<dbReference type="PANTHER" id="PTHR30177">
    <property type="entry name" value="GLYCINE BETAINE/L-PROLINE TRANSPORT SYSTEM PERMEASE PROTEIN PROW"/>
    <property type="match status" value="1"/>
</dbReference>
<dbReference type="Proteomes" id="UP000295030">
    <property type="component" value="Unassembled WGS sequence"/>
</dbReference>
<feature type="domain" description="ABC transmembrane type-1" evidence="7">
    <location>
        <begin position="192"/>
        <end position="392"/>
    </location>
</feature>
<dbReference type="Pfam" id="PF00528">
    <property type="entry name" value="BPD_transp_1"/>
    <property type="match status" value="1"/>
</dbReference>
<evidence type="ECO:0000256" key="4">
    <source>
        <dbReference type="ARBA" id="ARBA00022989"/>
    </source>
</evidence>
<dbReference type="CDD" id="cd06261">
    <property type="entry name" value="TM_PBP2"/>
    <property type="match status" value="1"/>
</dbReference>
<feature type="transmembrane region" description="Helical" evidence="6">
    <location>
        <begin position="230"/>
        <end position="257"/>
    </location>
</feature>
<accession>A0A4R1I5H3</accession>
<feature type="transmembrane region" description="Helical" evidence="6">
    <location>
        <begin position="55"/>
        <end position="77"/>
    </location>
</feature>
<dbReference type="RefSeq" id="WP_131833907.1">
    <property type="nucleotide sequence ID" value="NZ_SMFY01000001.1"/>
</dbReference>
<evidence type="ECO:0000313" key="8">
    <source>
        <dbReference type="EMBL" id="TCK30594.1"/>
    </source>
</evidence>
<dbReference type="InterPro" id="IPR000515">
    <property type="entry name" value="MetI-like"/>
</dbReference>
<comment type="subcellular location">
    <subcellularLocation>
        <location evidence="1 6">Cell membrane</location>
        <topology evidence="1 6">Multi-pass membrane protein</topology>
    </subcellularLocation>
</comment>
<feature type="transmembrane region" description="Helical" evidence="6">
    <location>
        <begin position="335"/>
        <end position="358"/>
    </location>
</feature>
<dbReference type="AlphaFoldDB" id="A0A4R1I5H3"/>
<keyword evidence="2 6" id="KW-0813">Transport</keyword>
<comment type="similarity">
    <text evidence="6">Belongs to the binding-protein-dependent transport system permease family.</text>
</comment>
<keyword evidence="3 6" id="KW-0812">Transmembrane</keyword>
<evidence type="ECO:0000256" key="2">
    <source>
        <dbReference type="ARBA" id="ARBA00022448"/>
    </source>
</evidence>
<feature type="transmembrane region" description="Helical" evidence="6">
    <location>
        <begin position="370"/>
        <end position="394"/>
    </location>
</feature>
<gene>
    <name evidence="8" type="ORF">EV667_0686</name>
</gene>
<keyword evidence="9" id="KW-1185">Reference proteome</keyword>
<keyword evidence="4 6" id="KW-1133">Transmembrane helix</keyword>
<evidence type="ECO:0000313" key="9">
    <source>
        <dbReference type="Proteomes" id="UP000295030"/>
    </source>
</evidence>
<evidence type="ECO:0000256" key="1">
    <source>
        <dbReference type="ARBA" id="ARBA00004651"/>
    </source>
</evidence>
<dbReference type="EMBL" id="SMFY01000001">
    <property type="protein sequence ID" value="TCK30594.1"/>
    <property type="molecule type" value="Genomic_DNA"/>
</dbReference>
<feature type="transmembrane region" description="Helical" evidence="6">
    <location>
        <begin position="192"/>
        <end position="218"/>
    </location>
</feature>
<reference evidence="8 9" key="1">
    <citation type="submission" date="2019-03" db="EMBL/GenBank/DDBJ databases">
        <title>Genomic Encyclopedia of Type Strains, Phase IV (KMG-IV): sequencing the most valuable type-strain genomes for metagenomic binning, comparative biology and taxonomic classification.</title>
        <authorList>
            <person name="Goeker M."/>
        </authorList>
    </citation>
    <scope>NUCLEOTIDE SEQUENCE [LARGE SCALE GENOMIC DNA]</scope>
    <source>
        <strain evidence="8 9">DSM 101</strain>
    </source>
</reference>
<dbReference type="InterPro" id="IPR051204">
    <property type="entry name" value="ABC_transp_perm/SBD"/>
</dbReference>
<dbReference type="SUPFAM" id="SSF161098">
    <property type="entry name" value="MetI-like"/>
    <property type="match status" value="1"/>
</dbReference>
<feature type="transmembrane region" description="Helical" evidence="6">
    <location>
        <begin position="153"/>
        <end position="172"/>
    </location>
</feature>
<evidence type="ECO:0000256" key="6">
    <source>
        <dbReference type="RuleBase" id="RU363032"/>
    </source>
</evidence>
<evidence type="ECO:0000259" key="7">
    <source>
        <dbReference type="PROSITE" id="PS50928"/>
    </source>
</evidence>
<sequence>MRSPAGRQPAPFLRAGSGLDGLPLLICAIALAALLLGGFVVVAPNRLQSGTPLSLWQAAGPGGAGALLALLVVIATLAARPALRFRRVLIGLAAGGLMVMSLALAGSAASEQGLAAGRLTRVSLGAGFWTLFMAGLLLLADGAEREPSRANKALPLLATLLGLAALLASGHLSQLSLAREYAVRHQAYLDELVRHLQLTGAGLALALVAGGAIGLLAYRRPQRAGPVFAVLNIVQTIPSLALFALLIGPLTMLTALLPALRQLGIAGIGPAPAILALGLYGLLPVARGVHAGLSAVPGAAVEAARGMGMTEGQIVRHTLVPLALPTLLQTLRLTLVQLIGLAVLAALIGAGGLGTFIFQGLGQTAADLVLLGALSAIALALLADTALRGLALLFTRGPAR</sequence>
<name>A0A4R1I5H3_ANCAQ</name>
<dbReference type="OrthoDB" id="9801163at2"/>
<feature type="transmembrane region" description="Helical" evidence="6">
    <location>
        <begin position="89"/>
        <end position="110"/>
    </location>
</feature>
<dbReference type="GO" id="GO:0005886">
    <property type="term" value="C:plasma membrane"/>
    <property type="evidence" value="ECO:0007669"/>
    <property type="project" value="UniProtKB-SubCell"/>
</dbReference>
<evidence type="ECO:0000256" key="3">
    <source>
        <dbReference type="ARBA" id="ARBA00022692"/>
    </source>
</evidence>
<dbReference type="Gene3D" id="1.10.3720.10">
    <property type="entry name" value="MetI-like"/>
    <property type="match status" value="1"/>
</dbReference>
<dbReference type="PROSITE" id="PS50928">
    <property type="entry name" value="ABC_TM1"/>
    <property type="match status" value="1"/>
</dbReference>
<feature type="transmembrane region" description="Helical" evidence="6">
    <location>
        <begin position="122"/>
        <end position="141"/>
    </location>
</feature>
<proteinExistence type="inferred from homology"/>
<comment type="caution">
    <text evidence="8">The sequence shown here is derived from an EMBL/GenBank/DDBJ whole genome shotgun (WGS) entry which is preliminary data.</text>
</comment>
<dbReference type="InterPro" id="IPR035906">
    <property type="entry name" value="MetI-like_sf"/>
</dbReference>
<evidence type="ECO:0000256" key="5">
    <source>
        <dbReference type="ARBA" id="ARBA00023136"/>
    </source>
</evidence>
<dbReference type="GO" id="GO:0055085">
    <property type="term" value="P:transmembrane transport"/>
    <property type="evidence" value="ECO:0007669"/>
    <property type="project" value="InterPro"/>
</dbReference>